<name>A0ABU0X741_9PSEU</name>
<feature type="domain" description="YcaO" evidence="1">
    <location>
        <begin position="125"/>
        <end position="482"/>
    </location>
</feature>
<dbReference type="PANTHER" id="PTHR37809:SF1">
    <property type="entry name" value="RIBOSOMAL PROTEIN S12 METHYLTHIOTRANSFERASE ACCESSORY FACTOR YCAO"/>
    <property type="match status" value="1"/>
</dbReference>
<evidence type="ECO:0000259" key="1">
    <source>
        <dbReference type="PROSITE" id="PS51664"/>
    </source>
</evidence>
<sequence length="482" mass="50294">MGVYSLMRPPRTGRRCIEVQRGCVIGWSGRGGAKTRTAQGRGLTTDVVAAQAGGSWAPRAGVLDQSAGVPLERELSLEDAESRARAEVAALGWRARLDRLSASEPTAVRAALVEPDGAAVPGGVGAGKGDARSATVGALFEALEHAFTGPAAVGEWPLRAVPVEQVAAGPLAVDAAIAELARTASTHLASVPHTSARDGRPVDVPLFLWAPWSTAGDRAGWRLGVGDDTDYSRVKAYSVNTGCAIGATEDEAVLHALGECVERDAFSLFLLRCVHDRAVVPRRLARALLSEDLGDLVVAAEEVVGGEVELFDLTTDLDVPVVLALVRHTSGPAVARHGLGASLSAAHAVLRAVTELVQVVLVARGLDLLAHDAAVTRAVGRHAGLLACARLEVPDVVVDAAETAVRFSRDTVTASVAQLRGQITERLLAAGHDVLVGRLVTLPHGTTAVHVHCPGLERFHLVLDGHVALPGPRARRLRRTGG</sequence>
<dbReference type="InterPro" id="IPR003776">
    <property type="entry name" value="YcaO-like_dom"/>
</dbReference>
<evidence type="ECO:0000313" key="2">
    <source>
        <dbReference type="EMBL" id="MDQ2587947.1"/>
    </source>
</evidence>
<dbReference type="Pfam" id="PF02624">
    <property type="entry name" value="YcaO"/>
    <property type="match status" value="1"/>
</dbReference>
<dbReference type="EMBL" id="NSDM01000014">
    <property type="protein sequence ID" value="MDQ2587947.1"/>
    <property type="molecule type" value="Genomic_DNA"/>
</dbReference>
<gene>
    <name evidence="2" type="ORF">CKY47_29015</name>
</gene>
<reference evidence="2 3" key="1">
    <citation type="submission" date="2017-06" db="EMBL/GenBank/DDBJ databases">
        <title>Cultured bacterium strain Saccharothrix yanglingensis Hhs.015.</title>
        <authorList>
            <person name="Xia Y."/>
        </authorList>
    </citation>
    <scope>NUCLEOTIDE SEQUENCE [LARGE SCALE GENOMIC DNA]</scope>
    <source>
        <strain evidence="2 3">Hhs.015</strain>
    </source>
</reference>
<protein>
    <recommendedName>
        <fullName evidence="1">YcaO domain-containing protein</fullName>
    </recommendedName>
</protein>
<dbReference type="Proteomes" id="UP001225605">
    <property type="component" value="Unassembled WGS sequence"/>
</dbReference>
<comment type="caution">
    <text evidence="2">The sequence shown here is derived from an EMBL/GenBank/DDBJ whole genome shotgun (WGS) entry which is preliminary data.</text>
</comment>
<accession>A0ABU0X741</accession>
<organism evidence="2 3">
    <name type="scientific">Saccharothrix yanglingensis</name>
    <dbReference type="NCBI Taxonomy" id="659496"/>
    <lineage>
        <taxon>Bacteria</taxon>
        <taxon>Bacillati</taxon>
        <taxon>Actinomycetota</taxon>
        <taxon>Actinomycetes</taxon>
        <taxon>Pseudonocardiales</taxon>
        <taxon>Pseudonocardiaceae</taxon>
        <taxon>Saccharothrix</taxon>
    </lineage>
</organism>
<evidence type="ECO:0000313" key="3">
    <source>
        <dbReference type="Proteomes" id="UP001225605"/>
    </source>
</evidence>
<dbReference type="Gene3D" id="3.30.1330.230">
    <property type="match status" value="1"/>
</dbReference>
<dbReference type="PROSITE" id="PS51664">
    <property type="entry name" value="YCAO"/>
    <property type="match status" value="1"/>
</dbReference>
<proteinExistence type="predicted"/>
<dbReference type="PANTHER" id="PTHR37809">
    <property type="entry name" value="RIBOSOMAL PROTEIN S12 METHYLTHIOTRANSFERASE ACCESSORY FACTOR YCAO"/>
    <property type="match status" value="1"/>
</dbReference>
<keyword evidence="3" id="KW-1185">Reference proteome</keyword>